<keyword evidence="2" id="KW-0472">Membrane</keyword>
<dbReference type="Proteomes" id="UP000762676">
    <property type="component" value="Unassembled WGS sequence"/>
</dbReference>
<dbReference type="EMBL" id="BMAT01013244">
    <property type="protein sequence ID" value="GFS08205.1"/>
    <property type="molecule type" value="Genomic_DNA"/>
</dbReference>
<keyword evidence="2" id="KW-0812">Transmembrane</keyword>
<evidence type="ECO:0000256" key="2">
    <source>
        <dbReference type="SAM" id="Phobius"/>
    </source>
</evidence>
<accession>A0AAV4IEZ0</accession>
<organism evidence="3 4">
    <name type="scientific">Elysia marginata</name>
    <dbReference type="NCBI Taxonomy" id="1093978"/>
    <lineage>
        <taxon>Eukaryota</taxon>
        <taxon>Metazoa</taxon>
        <taxon>Spiralia</taxon>
        <taxon>Lophotrochozoa</taxon>
        <taxon>Mollusca</taxon>
        <taxon>Gastropoda</taxon>
        <taxon>Heterobranchia</taxon>
        <taxon>Euthyneura</taxon>
        <taxon>Panpulmonata</taxon>
        <taxon>Sacoglossa</taxon>
        <taxon>Placobranchoidea</taxon>
        <taxon>Plakobranchidae</taxon>
        <taxon>Elysia</taxon>
    </lineage>
</organism>
<name>A0AAV4IEZ0_9GAST</name>
<evidence type="ECO:0000256" key="1">
    <source>
        <dbReference type="SAM" id="MobiDB-lite"/>
    </source>
</evidence>
<protein>
    <submittedName>
        <fullName evidence="3">Uncharacterized protein</fullName>
    </submittedName>
</protein>
<feature type="transmembrane region" description="Helical" evidence="2">
    <location>
        <begin position="88"/>
        <end position="108"/>
    </location>
</feature>
<evidence type="ECO:0000313" key="4">
    <source>
        <dbReference type="Proteomes" id="UP000762676"/>
    </source>
</evidence>
<feature type="transmembrane region" description="Helical" evidence="2">
    <location>
        <begin position="115"/>
        <end position="133"/>
    </location>
</feature>
<keyword evidence="4" id="KW-1185">Reference proteome</keyword>
<proteinExistence type="predicted"/>
<evidence type="ECO:0000313" key="3">
    <source>
        <dbReference type="EMBL" id="GFS08205.1"/>
    </source>
</evidence>
<keyword evidence="2" id="KW-1133">Transmembrane helix</keyword>
<sequence length="202" mass="22407">MTRTETESALPQMDQCDSQYHSPEPETTLPTKMNHEQEKRGGGKEGSVFTVIMQLVTEFCPGLSSAEDFKKSLHKAGTSIKERPISSALYGLVIGFGFIPFAGFLLFVCGSFALLFTWFIFCQFLAVLFSALLCTGMFWVMLCCFAALAVLLGGTVHTFMLWAFLARHVNKLVQMLKATVLQRIGVPEMDLPTSPDSNRESE</sequence>
<feature type="compositionally biased region" description="Basic and acidic residues" evidence="1">
    <location>
        <begin position="33"/>
        <end position="43"/>
    </location>
</feature>
<gene>
    <name evidence="3" type="ORF">ElyMa_006588500</name>
</gene>
<reference evidence="3 4" key="1">
    <citation type="journal article" date="2021" name="Elife">
        <title>Chloroplast acquisition without the gene transfer in kleptoplastic sea slugs, Plakobranchus ocellatus.</title>
        <authorList>
            <person name="Maeda T."/>
            <person name="Takahashi S."/>
            <person name="Yoshida T."/>
            <person name="Shimamura S."/>
            <person name="Takaki Y."/>
            <person name="Nagai Y."/>
            <person name="Toyoda A."/>
            <person name="Suzuki Y."/>
            <person name="Arimoto A."/>
            <person name="Ishii H."/>
            <person name="Satoh N."/>
            <person name="Nishiyama T."/>
            <person name="Hasebe M."/>
            <person name="Maruyama T."/>
            <person name="Minagawa J."/>
            <person name="Obokata J."/>
            <person name="Shigenobu S."/>
        </authorList>
    </citation>
    <scope>NUCLEOTIDE SEQUENCE [LARGE SCALE GENOMIC DNA]</scope>
</reference>
<feature type="region of interest" description="Disordered" evidence="1">
    <location>
        <begin position="1"/>
        <end position="43"/>
    </location>
</feature>
<dbReference type="AlphaFoldDB" id="A0AAV4IEZ0"/>
<comment type="caution">
    <text evidence="3">The sequence shown here is derived from an EMBL/GenBank/DDBJ whole genome shotgun (WGS) entry which is preliminary data.</text>
</comment>
<feature type="compositionally biased region" description="Polar residues" evidence="1">
    <location>
        <begin position="7"/>
        <end position="21"/>
    </location>
</feature>
<feature type="transmembrane region" description="Helical" evidence="2">
    <location>
        <begin position="139"/>
        <end position="165"/>
    </location>
</feature>